<dbReference type="UniPathway" id="UPA00138"/>
<evidence type="ECO:0000256" key="3">
    <source>
        <dbReference type="ARBA" id="ARBA00011245"/>
    </source>
</evidence>
<dbReference type="FunFam" id="3.40.449.10:FF:000005">
    <property type="entry name" value="Phosphoenolpyruvate carboxykinase [GTP]"/>
    <property type="match status" value="1"/>
</dbReference>
<evidence type="ECO:0000256" key="8">
    <source>
        <dbReference type="ARBA" id="ARBA00023134"/>
    </source>
</evidence>
<dbReference type="Pfam" id="PF17297">
    <property type="entry name" value="PEPCK_N"/>
    <property type="match status" value="1"/>
</dbReference>
<dbReference type="GO" id="GO:0033993">
    <property type="term" value="P:response to lipid"/>
    <property type="evidence" value="ECO:0007669"/>
    <property type="project" value="TreeGrafter"/>
</dbReference>
<evidence type="ECO:0000259" key="13">
    <source>
        <dbReference type="Pfam" id="PF00821"/>
    </source>
</evidence>
<comment type="subunit">
    <text evidence="3 11">Monomer.</text>
</comment>
<dbReference type="InterPro" id="IPR013035">
    <property type="entry name" value="PEP_carboxykinase_C"/>
</dbReference>
<comment type="pathway">
    <text evidence="1 11">Carbohydrate biosynthesis; gluconeogenesis.</text>
</comment>
<gene>
    <name evidence="11" type="primary">pckG</name>
    <name evidence="15" type="ORF">AVDCRST_MAG67-2594</name>
</gene>
<feature type="binding site" evidence="11">
    <location>
        <position position="292"/>
    </location>
    <ligand>
        <name>Mn(2+)</name>
        <dbReference type="ChEBI" id="CHEBI:29035"/>
    </ligand>
</feature>
<keyword evidence="8 11" id="KW-0342">GTP-binding</keyword>
<name>A0A6J4SZ33_9ACTN</name>
<feature type="region of interest" description="Disordered" evidence="12">
    <location>
        <begin position="370"/>
        <end position="396"/>
    </location>
</feature>
<dbReference type="Pfam" id="PF00821">
    <property type="entry name" value="PEPCK_GTP"/>
    <property type="match status" value="1"/>
</dbReference>
<feature type="binding site" evidence="11">
    <location>
        <position position="384"/>
    </location>
    <ligand>
        <name>GTP</name>
        <dbReference type="ChEBI" id="CHEBI:37565"/>
    </ligand>
</feature>
<evidence type="ECO:0000256" key="10">
    <source>
        <dbReference type="ARBA" id="ARBA00023239"/>
    </source>
</evidence>
<dbReference type="GO" id="GO:0046327">
    <property type="term" value="P:glycerol biosynthetic process from pyruvate"/>
    <property type="evidence" value="ECO:0007669"/>
    <property type="project" value="TreeGrafter"/>
</dbReference>
<keyword evidence="10 11" id="KW-0456">Lyase</keyword>
<comment type="function">
    <text evidence="11">Catalyzes the conversion of oxaloacetate (OAA) to phosphoenolpyruvate (PEP), the rate-limiting step in the metabolic pathway that produces glucose from lactate and other precursors derived from the citric acid cycle.</text>
</comment>
<dbReference type="PANTHER" id="PTHR11561:SF0">
    <property type="entry name" value="PHOSPHOENOLPYRUVATE CARBOXYKINASE [GTP]-RELATED"/>
    <property type="match status" value="1"/>
</dbReference>
<dbReference type="EMBL" id="CADCVQ010000105">
    <property type="protein sequence ID" value="CAA9508877.1"/>
    <property type="molecule type" value="Genomic_DNA"/>
</dbReference>
<dbReference type="PANTHER" id="PTHR11561">
    <property type="entry name" value="PHOSPHOENOLPYRUVATE CARBOXYKINASE"/>
    <property type="match status" value="1"/>
</dbReference>
<accession>A0A6J4SZ33</accession>
<proteinExistence type="inferred from homology"/>
<feature type="domain" description="Phosphoenolpyruvate carboxykinase GTP-utilising N-terminal" evidence="14">
    <location>
        <begin position="16"/>
        <end position="237"/>
    </location>
</feature>
<keyword evidence="15" id="KW-0670">Pyruvate</keyword>
<evidence type="ECO:0000313" key="15">
    <source>
        <dbReference type="EMBL" id="CAA9508877.1"/>
    </source>
</evidence>
<dbReference type="NCBIfam" id="NF003253">
    <property type="entry name" value="PRK04210.1"/>
    <property type="match status" value="1"/>
</dbReference>
<feature type="binding site" evidence="11">
    <location>
        <position position="245"/>
    </location>
    <ligand>
        <name>Mn(2+)</name>
        <dbReference type="ChEBI" id="CHEBI:29035"/>
    </ligand>
</feature>
<feature type="binding site" evidence="11">
    <location>
        <position position="225"/>
    </location>
    <ligand>
        <name>Mn(2+)</name>
        <dbReference type="ChEBI" id="CHEBI:29035"/>
    </ligand>
</feature>
<dbReference type="GO" id="GO:0005525">
    <property type="term" value="F:GTP binding"/>
    <property type="evidence" value="ECO:0007669"/>
    <property type="project" value="UniProtKB-UniRule"/>
</dbReference>
<dbReference type="CDD" id="cd00819">
    <property type="entry name" value="PEPCK_GTP"/>
    <property type="match status" value="1"/>
</dbReference>
<evidence type="ECO:0000259" key="14">
    <source>
        <dbReference type="Pfam" id="PF17297"/>
    </source>
</evidence>
<keyword evidence="4 11" id="KW-0312">Gluconeogenesis</keyword>
<dbReference type="GO" id="GO:0005829">
    <property type="term" value="C:cytosol"/>
    <property type="evidence" value="ECO:0007669"/>
    <property type="project" value="TreeGrafter"/>
</dbReference>
<dbReference type="GO" id="GO:0016301">
    <property type="term" value="F:kinase activity"/>
    <property type="evidence" value="ECO:0007669"/>
    <property type="project" value="UniProtKB-KW"/>
</dbReference>
<sequence length="604" mass="65777">MSETSTVPTKNQKLIDWVDEIAALTKPTDVYWCDGSAEEYDRLTQLLVDAGTFTKLADAKRPNSFLARSDPGDVARVEDRTFICTQTEHDAGPTNNWTDPGEMRQKLDGLFDGCMEGRTMYVVPFSMGPLGSPIAHIGVELTDSACVAVNMMIMTRVGAKTLDVLGDDGEFVPCVHSVGMPLAEGEEDVPWPCNAENKYIVHFPETREIWSFGSGYGGNALLGKKCFALRIASKMARDEGWMAEHMLILKLTSPEGEEKVVTGAFPSACGKTNLAMLIPTLEGWTVETIGDDIAWMKFGDDGKLYAINPESGFFGVAPGTGEDTNPNAMVTVEKNTLFANVALTDDNDVWWEGMTKQPPAHAIDWKGNDWTPDSETPAAHPNGRFTTPAAQDPAIAPEWEDPKGVAVDAMIFGGRRATVVPLVTEAFDWEHGVFMGSTMSSEMTAAAAGGIGQLRFDPFAMLPFCGYNMAEYFQNWLDIGNREGAQLPKLFYVNWFRKDADSGTFLWPGFGENSRVLKWIFERCAGTAQGLETAVGIVPAPGELDVGGLNISDEALAQVVTVDPQAFKAQLPQVREFLAKFGDDLPAEISGQLDAFEKRLDAAA</sequence>
<evidence type="ECO:0000256" key="7">
    <source>
        <dbReference type="ARBA" id="ARBA00022793"/>
    </source>
</evidence>
<dbReference type="GO" id="GO:0030145">
    <property type="term" value="F:manganese ion binding"/>
    <property type="evidence" value="ECO:0007669"/>
    <property type="project" value="UniProtKB-UniRule"/>
</dbReference>
<comment type="catalytic activity">
    <reaction evidence="11">
        <text>oxaloacetate + GTP = phosphoenolpyruvate + GDP + CO2</text>
        <dbReference type="Rhea" id="RHEA:10388"/>
        <dbReference type="ChEBI" id="CHEBI:16452"/>
        <dbReference type="ChEBI" id="CHEBI:16526"/>
        <dbReference type="ChEBI" id="CHEBI:37565"/>
        <dbReference type="ChEBI" id="CHEBI:58189"/>
        <dbReference type="ChEBI" id="CHEBI:58702"/>
        <dbReference type="EC" id="4.1.1.32"/>
    </reaction>
</comment>
<feature type="binding site" evidence="11">
    <location>
        <position position="76"/>
    </location>
    <ligand>
        <name>substrate</name>
    </ligand>
</feature>
<dbReference type="GO" id="GO:0071333">
    <property type="term" value="P:cellular response to glucose stimulus"/>
    <property type="evidence" value="ECO:0007669"/>
    <property type="project" value="TreeGrafter"/>
</dbReference>
<evidence type="ECO:0000256" key="9">
    <source>
        <dbReference type="ARBA" id="ARBA00023211"/>
    </source>
</evidence>
<evidence type="ECO:0000256" key="5">
    <source>
        <dbReference type="ARBA" id="ARBA00022723"/>
    </source>
</evidence>
<feature type="binding site" evidence="11">
    <location>
        <position position="415"/>
    </location>
    <ligand>
        <name>GTP</name>
        <dbReference type="ChEBI" id="CHEBI:37565"/>
    </ligand>
</feature>
<keyword evidence="5 11" id="KW-0479">Metal-binding</keyword>
<dbReference type="InterPro" id="IPR035078">
    <property type="entry name" value="PEP_carboxykinase_GTP_N"/>
</dbReference>
<dbReference type="Gene3D" id="2.170.8.10">
    <property type="entry name" value="Phosphoenolpyruvate Carboxykinase, domain 2"/>
    <property type="match status" value="1"/>
</dbReference>
<keyword evidence="6 11" id="KW-0547">Nucleotide-binding</keyword>
<keyword evidence="15" id="KW-0418">Kinase</keyword>
<dbReference type="GO" id="GO:0004613">
    <property type="term" value="F:phosphoenolpyruvate carboxykinase (GTP) activity"/>
    <property type="evidence" value="ECO:0007669"/>
    <property type="project" value="UniProtKB-UniRule"/>
</dbReference>
<dbReference type="GO" id="GO:0042594">
    <property type="term" value="P:response to starvation"/>
    <property type="evidence" value="ECO:0007669"/>
    <property type="project" value="TreeGrafter"/>
</dbReference>
<dbReference type="InterPro" id="IPR008209">
    <property type="entry name" value="PEP_carboxykinase_GTP"/>
</dbReference>
<dbReference type="HAMAP" id="MF_00452">
    <property type="entry name" value="PEPCK_GTP"/>
    <property type="match status" value="1"/>
</dbReference>
<feature type="binding site" evidence="11">
    <location>
        <begin position="510"/>
        <end position="513"/>
    </location>
    <ligand>
        <name>GTP</name>
        <dbReference type="ChEBI" id="CHEBI:37565"/>
    </ligand>
</feature>
<dbReference type="Gene3D" id="3.40.449.10">
    <property type="entry name" value="Phosphoenolpyruvate Carboxykinase, domain 1"/>
    <property type="match status" value="1"/>
</dbReference>
<dbReference type="InterPro" id="IPR035077">
    <property type="entry name" value="PEP_carboxykinase_GTP_C"/>
</dbReference>
<evidence type="ECO:0000256" key="2">
    <source>
        <dbReference type="ARBA" id="ARBA00005796"/>
    </source>
</evidence>
<keyword evidence="9 11" id="KW-0464">Manganese</keyword>
<feature type="domain" description="Phosphoenolpyruvate carboxykinase C-terminal P-loop" evidence="13">
    <location>
        <begin position="241"/>
        <end position="599"/>
    </location>
</feature>
<comment type="subcellular location">
    <subcellularLocation>
        <location evidence="11">Cytoplasm</location>
    </subcellularLocation>
</comment>
<dbReference type="PIRSF" id="PIRSF001348">
    <property type="entry name" value="PEP_carboxykinase_GTP"/>
    <property type="match status" value="1"/>
</dbReference>
<dbReference type="GO" id="GO:0019543">
    <property type="term" value="P:propionate catabolic process"/>
    <property type="evidence" value="ECO:0007669"/>
    <property type="project" value="TreeGrafter"/>
</dbReference>
<dbReference type="InterPro" id="IPR018091">
    <property type="entry name" value="PEP_carboxykin_GTP_CS"/>
</dbReference>
<dbReference type="Gene3D" id="3.90.228.20">
    <property type="match status" value="1"/>
</dbReference>
<dbReference type="SUPFAM" id="SSF68923">
    <property type="entry name" value="PEP carboxykinase N-terminal domain"/>
    <property type="match status" value="1"/>
</dbReference>
<evidence type="ECO:0000256" key="1">
    <source>
        <dbReference type="ARBA" id="ARBA00004742"/>
    </source>
</evidence>
<comment type="cofactor">
    <cofactor evidence="11">
        <name>Mn(2+)</name>
        <dbReference type="ChEBI" id="CHEBI:29035"/>
    </cofactor>
    <text evidence="11">Binds 1 Mn(2+) ion per subunit.</text>
</comment>
<dbReference type="GO" id="GO:0006107">
    <property type="term" value="P:oxaloacetate metabolic process"/>
    <property type="evidence" value="ECO:0007669"/>
    <property type="project" value="TreeGrafter"/>
</dbReference>
<feature type="binding site" evidence="11">
    <location>
        <begin position="216"/>
        <end position="218"/>
    </location>
    <ligand>
        <name>substrate</name>
    </ligand>
</feature>
<keyword evidence="11" id="KW-0963">Cytoplasm</keyword>
<feature type="binding site" evidence="11">
    <location>
        <position position="267"/>
    </location>
    <ligand>
        <name>substrate</name>
    </ligand>
</feature>
<comment type="similarity">
    <text evidence="2 11">Belongs to the phosphoenolpyruvate carboxykinase [GTP] family.</text>
</comment>
<feature type="binding site" evidence="11">
    <location>
        <begin position="268"/>
        <end position="273"/>
    </location>
    <ligand>
        <name>GTP</name>
        <dbReference type="ChEBI" id="CHEBI:37565"/>
    </ligand>
</feature>
<feature type="active site" evidence="11">
    <location>
        <position position="269"/>
    </location>
</feature>
<feature type="binding site" evidence="11">
    <location>
        <begin position="382"/>
        <end position="384"/>
    </location>
    <ligand>
        <name>substrate</name>
    </ligand>
</feature>
<evidence type="ECO:0000256" key="11">
    <source>
        <dbReference type="HAMAP-Rule" id="MF_00452"/>
    </source>
</evidence>
<keyword evidence="7 11" id="KW-0210">Decarboxylase</keyword>
<dbReference type="InterPro" id="IPR008210">
    <property type="entry name" value="PEP_carboxykinase_N"/>
</dbReference>
<evidence type="ECO:0000256" key="6">
    <source>
        <dbReference type="ARBA" id="ARBA00022741"/>
    </source>
</evidence>
<organism evidence="15">
    <name type="scientific">uncultured Solirubrobacteraceae bacterium</name>
    <dbReference type="NCBI Taxonomy" id="1162706"/>
    <lineage>
        <taxon>Bacteria</taxon>
        <taxon>Bacillati</taxon>
        <taxon>Actinomycetota</taxon>
        <taxon>Thermoleophilia</taxon>
        <taxon>Solirubrobacterales</taxon>
        <taxon>Solirubrobacteraceae</taxon>
        <taxon>environmental samples</taxon>
    </lineage>
</organism>
<dbReference type="AlphaFoldDB" id="A0A6J4SZ33"/>
<evidence type="ECO:0000256" key="4">
    <source>
        <dbReference type="ARBA" id="ARBA00022432"/>
    </source>
</evidence>
<protein>
    <recommendedName>
        <fullName evidence="11">Phosphoenolpyruvate carboxykinase [GTP]</fullName>
        <shortName evidence="11">PEP carboxykinase</shortName>
        <shortName evidence="11">PEPCK</shortName>
        <ecNumber evidence="11">4.1.1.32</ecNumber>
    </recommendedName>
    <alternativeName>
        <fullName evidence="11">GTP-dependent phosphoenolpyruvate carboxykinase</fullName>
        <shortName evidence="11">GTP-PEPCK</shortName>
    </alternativeName>
</protein>
<evidence type="ECO:0000256" key="12">
    <source>
        <dbReference type="SAM" id="MobiDB-lite"/>
    </source>
</evidence>
<keyword evidence="15" id="KW-0808">Transferase</keyword>
<dbReference type="GO" id="GO:0006094">
    <property type="term" value="P:gluconeogenesis"/>
    <property type="evidence" value="ECO:0007669"/>
    <property type="project" value="UniProtKB-UniRule"/>
</dbReference>
<dbReference type="EC" id="4.1.1.32" evidence="11"/>
<dbReference type="PROSITE" id="PS00505">
    <property type="entry name" value="PEPCK_GTP"/>
    <property type="match status" value="1"/>
</dbReference>
<reference evidence="15" key="1">
    <citation type="submission" date="2020-02" db="EMBL/GenBank/DDBJ databases">
        <authorList>
            <person name="Meier V. D."/>
        </authorList>
    </citation>
    <scope>NUCLEOTIDE SEQUENCE</scope>
    <source>
        <strain evidence="15">AVDCRST_MAG67</strain>
    </source>
</reference>
<dbReference type="SUPFAM" id="SSF53795">
    <property type="entry name" value="PEP carboxykinase-like"/>
    <property type="match status" value="1"/>
</dbReference>